<dbReference type="InterPro" id="IPR001841">
    <property type="entry name" value="Znf_RING"/>
</dbReference>
<dbReference type="PROSITE" id="PS50089">
    <property type="entry name" value="ZF_RING_2"/>
    <property type="match status" value="1"/>
</dbReference>
<dbReference type="SMART" id="SM00164">
    <property type="entry name" value="TBC"/>
    <property type="match status" value="1"/>
</dbReference>
<dbReference type="CDD" id="cd02122">
    <property type="entry name" value="PA_GRAIL_like"/>
    <property type="match status" value="1"/>
</dbReference>
<dbReference type="InterPro" id="IPR000195">
    <property type="entry name" value="Rab-GAP-TBC_dom"/>
</dbReference>
<dbReference type="InterPro" id="IPR036015">
    <property type="entry name" value="TBC1D8B_PH-GRAM2"/>
</dbReference>
<evidence type="ECO:0000256" key="8">
    <source>
        <dbReference type="ARBA" id="ARBA00022771"/>
    </source>
</evidence>
<keyword evidence="23" id="KW-1185">Reference proteome</keyword>
<feature type="compositionally biased region" description="Polar residues" evidence="16">
    <location>
        <begin position="320"/>
        <end position="336"/>
    </location>
</feature>
<dbReference type="FunFam" id="2.30.29.30:FF:000185">
    <property type="entry name" value="TBC1 domain family member 8B"/>
    <property type="match status" value="1"/>
</dbReference>
<evidence type="ECO:0000256" key="4">
    <source>
        <dbReference type="ARBA" id="ARBA00022490"/>
    </source>
</evidence>
<dbReference type="Ensembl" id="ENSAZOT00000022436.1">
    <property type="protein sequence ID" value="ENSAZOP00000020898.1"/>
    <property type="gene ID" value="ENSAZOG00000013485.1"/>
</dbReference>
<dbReference type="InterPro" id="IPR036012">
    <property type="entry name" value="TBC1D8B_PH-GRAM1"/>
</dbReference>
<feature type="signal peptide" evidence="18">
    <location>
        <begin position="1"/>
        <end position="22"/>
    </location>
</feature>
<evidence type="ECO:0000256" key="3">
    <source>
        <dbReference type="ARBA" id="ARBA00022468"/>
    </source>
</evidence>
<feature type="domain" description="RING-type" evidence="20">
    <location>
        <begin position="261"/>
        <end position="302"/>
    </location>
</feature>
<dbReference type="GO" id="GO:0016020">
    <property type="term" value="C:membrane"/>
    <property type="evidence" value="ECO:0007669"/>
    <property type="project" value="UniProtKB-SubCell"/>
</dbReference>
<feature type="region of interest" description="Disordered" evidence="16">
    <location>
        <begin position="727"/>
        <end position="753"/>
    </location>
</feature>
<dbReference type="PROSITE" id="PS50086">
    <property type="entry name" value="TBC_RABGAP"/>
    <property type="match status" value="1"/>
</dbReference>
<dbReference type="GO" id="GO:0008270">
    <property type="term" value="F:zinc ion binding"/>
    <property type="evidence" value="ECO:0007669"/>
    <property type="project" value="UniProtKB-KW"/>
</dbReference>
<feature type="domain" description="EF-hand" evidence="21">
    <location>
        <begin position="1183"/>
        <end position="1218"/>
    </location>
</feature>
<evidence type="ECO:0000256" key="5">
    <source>
        <dbReference type="ARBA" id="ARBA00022692"/>
    </source>
</evidence>
<dbReference type="SUPFAM" id="SSF47923">
    <property type="entry name" value="Ypt/Rab-GAP domain of gyp1p"/>
    <property type="match status" value="2"/>
</dbReference>
<evidence type="ECO:0000256" key="11">
    <source>
        <dbReference type="ARBA" id="ARBA00023136"/>
    </source>
</evidence>
<reference evidence="22" key="2">
    <citation type="submission" date="2025-09" db="UniProtKB">
        <authorList>
            <consortium name="Ensembl"/>
        </authorList>
    </citation>
    <scope>IDENTIFICATION</scope>
</reference>
<feature type="region of interest" description="Disordered" evidence="16">
    <location>
        <begin position="320"/>
        <end position="358"/>
    </location>
</feature>
<evidence type="ECO:0000256" key="1">
    <source>
        <dbReference type="ARBA" id="ARBA00004370"/>
    </source>
</evidence>
<organism evidence="22 23">
    <name type="scientific">Anas zonorhyncha</name>
    <name type="common">Eastern spot-billed duck</name>
    <dbReference type="NCBI Taxonomy" id="75864"/>
    <lineage>
        <taxon>Eukaryota</taxon>
        <taxon>Metazoa</taxon>
        <taxon>Chordata</taxon>
        <taxon>Craniata</taxon>
        <taxon>Vertebrata</taxon>
        <taxon>Euteleostomi</taxon>
        <taxon>Archelosauria</taxon>
        <taxon>Archosauria</taxon>
        <taxon>Dinosauria</taxon>
        <taxon>Saurischia</taxon>
        <taxon>Theropoda</taxon>
        <taxon>Coelurosauria</taxon>
        <taxon>Aves</taxon>
        <taxon>Neognathae</taxon>
        <taxon>Galloanserae</taxon>
        <taxon>Anseriformes</taxon>
        <taxon>Anatidae</taxon>
        <taxon>Anatinae</taxon>
        <taxon>Anas</taxon>
    </lineage>
</organism>
<keyword evidence="11 17" id="KW-0472">Membrane</keyword>
<dbReference type="Gene3D" id="1.10.8.270">
    <property type="entry name" value="putative rabgap domain of human tbc1 domain family member 14 like domains"/>
    <property type="match status" value="1"/>
</dbReference>
<dbReference type="FunFam" id="3.50.30.30:FF:000003">
    <property type="entry name" value="E3 ubiquitin-protein ligase RNF128"/>
    <property type="match status" value="1"/>
</dbReference>
<evidence type="ECO:0000256" key="16">
    <source>
        <dbReference type="SAM" id="MobiDB-lite"/>
    </source>
</evidence>
<feature type="region of interest" description="Disordered" evidence="16">
    <location>
        <begin position="1042"/>
        <end position="1062"/>
    </location>
</feature>
<dbReference type="CDD" id="cd13350">
    <property type="entry name" value="PH-GRAM1_TBC1D8B"/>
    <property type="match status" value="1"/>
</dbReference>
<dbReference type="FunFam" id="1.10.238.10:FF:000183">
    <property type="entry name" value="TBC1 domain family member 8B"/>
    <property type="match status" value="1"/>
</dbReference>
<dbReference type="PANTHER" id="PTHR47666">
    <property type="entry name" value="PROTEIN VASCULAR ASSOCIATED DEATH 1, CHLOROPLASTIC"/>
    <property type="match status" value="1"/>
</dbReference>
<dbReference type="FunFam" id="2.30.29.30:FF:000013">
    <property type="entry name" value="Putative TBC1 domain family member 8B"/>
    <property type="match status" value="1"/>
</dbReference>
<feature type="chain" id="PRO_5034588018" description="TBC1 domain family member 8B" evidence="18">
    <location>
        <begin position="23"/>
        <end position="1450"/>
    </location>
</feature>
<dbReference type="PANTHER" id="PTHR47666:SF4">
    <property type="entry name" value="TBC1 DOMAIN FAMILY MEMBER 8B"/>
    <property type="match status" value="1"/>
</dbReference>
<comment type="subunit">
    <text evidence="13">Interacts (via domain Rab-GAP TBC) with RAB11B (in GTP-bound form).</text>
</comment>
<keyword evidence="10 17" id="KW-1133">Transmembrane helix</keyword>
<dbReference type="GO" id="GO:0005096">
    <property type="term" value="F:GTPase activator activity"/>
    <property type="evidence" value="ECO:0007669"/>
    <property type="project" value="UniProtKB-KW"/>
</dbReference>
<dbReference type="InterPro" id="IPR003137">
    <property type="entry name" value="PA_domain"/>
</dbReference>
<dbReference type="Gene3D" id="1.10.472.80">
    <property type="entry name" value="Ypt/Rab-GAP domain of gyp1p, domain 3"/>
    <property type="match status" value="1"/>
</dbReference>
<dbReference type="CDD" id="cd13352">
    <property type="entry name" value="PH-GRAM2_TBC1D8B"/>
    <property type="match status" value="1"/>
</dbReference>
<keyword evidence="3" id="KW-0343">GTPase activation</keyword>
<proteinExistence type="predicted"/>
<evidence type="ECO:0000256" key="7">
    <source>
        <dbReference type="ARBA" id="ARBA00022737"/>
    </source>
</evidence>
<comment type="function">
    <text evidence="12">Involved in vesicular recycling, probably as a RAB11B GTPase-activating protein.</text>
</comment>
<dbReference type="InterPro" id="IPR013083">
    <property type="entry name" value="Znf_RING/FYVE/PHD"/>
</dbReference>
<keyword evidence="5 17" id="KW-0812">Transmembrane</keyword>
<evidence type="ECO:0000256" key="2">
    <source>
        <dbReference type="ARBA" id="ARBA00004514"/>
    </source>
</evidence>
<feature type="region of interest" description="Disordered" evidence="16">
    <location>
        <begin position="1359"/>
        <end position="1397"/>
    </location>
</feature>
<dbReference type="SUPFAM" id="SSF52025">
    <property type="entry name" value="PA domain"/>
    <property type="match status" value="1"/>
</dbReference>
<dbReference type="FunFam" id="3.30.40.10:FF:000009">
    <property type="entry name" value="E3 ubiquitin-protein ligase RNF130"/>
    <property type="match status" value="1"/>
</dbReference>
<dbReference type="Gene3D" id="2.30.29.30">
    <property type="entry name" value="Pleckstrin-homology domain (PH domain)/Phosphotyrosine-binding domain (PTB)"/>
    <property type="match status" value="2"/>
</dbReference>
<dbReference type="PROSITE" id="PS50222">
    <property type="entry name" value="EF_HAND_2"/>
    <property type="match status" value="1"/>
</dbReference>
<dbReference type="Pfam" id="PF13639">
    <property type="entry name" value="zf-RING_2"/>
    <property type="match status" value="1"/>
</dbReference>
<feature type="domain" description="Rab-GAP TBC" evidence="19">
    <location>
        <begin position="812"/>
        <end position="999"/>
    </location>
</feature>
<evidence type="ECO:0000256" key="18">
    <source>
        <dbReference type="SAM" id="SignalP"/>
    </source>
</evidence>
<dbReference type="CDD" id="cd16802">
    <property type="entry name" value="RING-H2_RNF128-like"/>
    <property type="match status" value="1"/>
</dbReference>
<evidence type="ECO:0000259" key="21">
    <source>
        <dbReference type="PROSITE" id="PS50222"/>
    </source>
</evidence>
<name>A0A8B9ZWY1_9AVES</name>
<evidence type="ECO:0000256" key="17">
    <source>
        <dbReference type="SAM" id="Phobius"/>
    </source>
</evidence>
<evidence type="ECO:0000259" key="19">
    <source>
        <dbReference type="PROSITE" id="PS50086"/>
    </source>
</evidence>
<dbReference type="SMART" id="SM00184">
    <property type="entry name" value="RING"/>
    <property type="match status" value="1"/>
</dbReference>
<evidence type="ECO:0000256" key="6">
    <source>
        <dbReference type="ARBA" id="ARBA00022723"/>
    </source>
</evidence>
<dbReference type="SUPFAM" id="SSF57850">
    <property type="entry name" value="RING/U-box"/>
    <property type="match status" value="1"/>
</dbReference>
<dbReference type="GO" id="GO:0005829">
    <property type="term" value="C:cytosol"/>
    <property type="evidence" value="ECO:0007669"/>
    <property type="project" value="UniProtKB-SubCell"/>
</dbReference>
<dbReference type="SMART" id="SM00568">
    <property type="entry name" value="GRAM"/>
    <property type="match status" value="2"/>
</dbReference>
<dbReference type="Gene3D" id="1.10.10.750">
    <property type="entry name" value="Ypt/Rab-GAP domain of gyp1p, domain 1"/>
    <property type="match status" value="1"/>
</dbReference>
<evidence type="ECO:0000256" key="10">
    <source>
        <dbReference type="ARBA" id="ARBA00022989"/>
    </source>
</evidence>
<dbReference type="InterPro" id="IPR046450">
    <property type="entry name" value="PA_dom_sf"/>
</dbReference>
<accession>A0A8B9ZWY1</accession>
<dbReference type="Proteomes" id="UP000694549">
    <property type="component" value="Unplaced"/>
</dbReference>
<dbReference type="InterPro" id="IPR004182">
    <property type="entry name" value="GRAM"/>
</dbReference>
<dbReference type="InterPro" id="IPR011993">
    <property type="entry name" value="PH-like_dom_sf"/>
</dbReference>
<evidence type="ECO:0000256" key="9">
    <source>
        <dbReference type="ARBA" id="ARBA00022833"/>
    </source>
</evidence>
<evidence type="ECO:0000259" key="20">
    <source>
        <dbReference type="PROSITE" id="PS50089"/>
    </source>
</evidence>
<dbReference type="FunFam" id="1.10.472.80:FF:000023">
    <property type="entry name" value="TBC1 domain family member 8B"/>
    <property type="match status" value="1"/>
</dbReference>
<dbReference type="InterPro" id="IPR011992">
    <property type="entry name" value="EF-hand-dom_pair"/>
</dbReference>
<protein>
    <recommendedName>
        <fullName evidence="14">TBC1 domain family member 8B</fullName>
    </recommendedName>
</protein>
<feature type="compositionally biased region" description="Basic and acidic residues" evidence="16">
    <location>
        <begin position="735"/>
        <end position="752"/>
    </location>
</feature>
<dbReference type="FunFam" id="1.10.8.270:FF:000002">
    <property type="entry name" value="TBC1 domain family member 9B"/>
    <property type="match status" value="1"/>
</dbReference>
<feature type="transmembrane region" description="Helical" evidence="17">
    <location>
        <begin position="190"/>
        <end position="212"/>
    </location>
</feature>
<dbReference type="InterPro" id="IPR035969">
    <property type="entry name" value="Rab-GAP_TBC_sf"/>
</dbReference>
<dbReference type="Gene3D" id="1.10.238.10">
    <property type="entry name" value="EF-hand"/>
    <property type="match status" value="1"/>
</dbReference>
<keyword evidence="9" id="KW-0862">Zinc</keyword>
<evidence type="ECO:0000313" key="22">
    <source>
        <dbReference type="Ensembl" id="ENSAZOP00000020898.1"/>
    </source>
</evidence>
<evidence type="ECO:0000256" key="12">
    <source>
        <dbReference type="ARBA" id="ARBA00055097"/>
    </source>
</evidence>
<dbReference type="Pfam" id="PF00566">
    <property type="entry name" value="RabGAP-TBC"/>
    <property type="match status" value="1"/>
</dbReference>
<evidence type="ECO:0000256" key="15">
    <source>
        <dbReference type="PROSITE-ProRule" id="PRU00175"/>
    </source>
</evidence>
<dbReference type="Gene3D" id="3.50.30.30">
    <property type="match status" value="1"/>
</dbReference>
<keyword evidence="8 15" id="KW-0863">Zinc-finger</keyword>
<dbReference type="SUPFAM" id="SSF47473">
    <property type="entry name" value="EF-hand"/>
    <property type="match status" value="1"/>
</dbReference>
<keyword evidence="18" id="KW-0732">Signal</keyword>
<dbReference type="GO" id="GO:0003094">
    <property type="term" value="P:glomerular filtration"/>
    <property type="evidence" value="ECO:0007669"/>
    <property type="project" value="UniProtKB-ARBA"/>
</dbReference>
<reference evidence="22" key="1">
    <citation type="submission" date="2025-08" db="UniProtKB">
        <authorList>
            <consortium name="Ensembl"/>
        </authorList>
    </citation>
    <scope>IDENTIFICATION</scope>
</reference>
<evidence type="ECO:0000256" key="14">
    <source>
        <dbReference type="ARBA" id="ARBA00067411"/>
    </source>
</evidence>
<keyword evidence="6" id="KW-0479">Metal-binding</keyword>
<keyword evidence="4" id="KW-0963">Cytoplasm</keyword>
<keyword evidence="7" id="KW-0677">Repeat</keyword>
<sequence>MAAGAALLALGALLGAAPGSWAAAAVWTAWLNVSWEDGSSGNRSGWEAGEGGLYGQDSPLQAVTGLLVLPDGQDGFNACSALTNFSGAPPAGGSGSGSGWLALIQRGGGCSFADKIRVAADHGADAAVIYNYRGTGNDVLPMSHVGTGDTVAIMISNMKGMEILRRIQSGMKVTMVIEVGKKHGSLMNHYSIFFVSVSFFIVTAATVGYFIFYSARRFRITRAQSRKQRQLKAEAKKAIGQLQLRTLKQGDKETGPDGDSCAVCIEPYKPNEVVRILTCNHLFHKNCIDPWLLEHRTCPMCKCDILKVLGVEVDVEDGTESVQATVSSRTSNVTSINEEDSRSETASSGYASVQGADESVLEEHAPSESLLVGTLDAVLDSTSKVAPFRILHQTPDSQVYWSIACGASREEITEHWDWLENNVMNTLSVFDSNEDITSFVQGKIRGLIAEEGKGSFVKEEDPEKFREGLMKFERCFGLPEQEKLVTYYSCSYWKGRVPCQGWLYLSTNFLSFYSFLLGAEIKLIISWDEISKLEKTSNVILTESIHVCSRGEDHYFSMFLHINETFLLMEQLANYAVRRLFDKETFENDLVLHDPLQITKRGLESRAHSEQFSAFFRLPKEETLKEVHECFLWVPFTHYNTHGKMCISENYICFASQDGSLCSVIIPLREVIGVDKADPANRGVSISTKGKRAFRFTEVKDFEQLVTKLQIKCNATSNPQHIISTEVATSSASDSPKDFDELPAKTGQRDTSKTVSTEALMTVYHPQDAENLDSKMLKEKMKEQSWNILFVERGHGVSMFRTKKTRDLVVRGIPEALRGELWLLFSGAVNDMASNPGYYTELVEKSLGTCTLATDEIERDLRRSLPEHPAFQSDTGISALRRVLTAYAYRNPQIGYCQAMNILTSVLLLYAKEEEAFWLLVAVCERMLPDYFNRRIIGALVDQAVFEELIRVHLPQLTDHMTDMTFFSSVSLSWFLTLFISVLPIESAVNVVDCFFYDGIKAILQLGLAVLEYNMEKLLTCKDDAEAVTVLNRFFDSVTNKDSPLPPAVQQGANLSDTKSDHPKVDITDLIRESNERYGDIRYEDVESMRCRNRLYVIQTLEATTKQNVLRVVSQDVKFSPSDLDELYDLFKKEHFLSCYWNVNSPVLRHHDASLPYLEQYRIDCQQFRVLCHLLSPWSHCANRDSLALWTFRLMDESSDGLINFKQFACVLDTMYNGSFTDKLKFLFKLHIPPAFTEVESLSPSKGGDLSKEELIHFSQLSVSSTGDNLESNALKSSPEKGKGKVDIQAYLKQWQDELLKKEENIKDLPRMNQSQFIQFSKTLYNLFHGDPEEELLYRAIAVVTSLLLKMEEVGRRLQGPMSPVKSPAAVTEVSAESLQKGPEEGSSEQTEGGRAQSLKGNHEWSFAFEQILASLLNEPAFVRFFEKPHEIKAKIESAKNLQLKARTRV</sequence>
<dbReference type="GO" id="GO:0005509">
    <property type="term" value="F:calcium ion binding"/>
    <property type="evidence" value="ECO:0007669"/>
    <property type="project" value="InterPro"/>
</dbReference>
<evidence type="ECO:0000256" key="13">
    <source>
        <dbReference type="ARBA" id="ARBA00061863"/>
    </source>
</evidence>
<dbReference type="Pfam" id="PF02225">
    <property type="entry name" value="PA"/>
    <property type="match status" value="1"/>
</dbReference>
<comment type="subcellular location">
    <subcellularLocation>
        <location evidence="2">Cytoplasm</location>
        <location evidence="2">Cytosol</location>
    </subcellularLocation>
    <subcellularLocation>
        <location evidence="1">Membrane</location>
    </subcellularLocation>
</comment>
<dbReference type="Gene3D" id="3.30.40.10">
    <property type="entry name" value="Zinc/RING finger domain, C3HC4 (zinc finger)"/>
    <property type="match status" value="1"/>
</dbReference>
<evidence type="ECO:0000313" key="23">
    <source>
        <dbReference type="Proteomes" id="UP000694549"/>
    </source>
</evidence>
<dbReference type="InterPro" id="IPR002048">
    <property type="entry name" value="EF_hand_dom"/>
</dbReference>
<dbReference type="Pfam" id="PF02893">
    <property type="entry name" value="GRAM"/>
    <property type="match status" value="2"/>
</dbReference>